<name>A0A0A9GQT2_ARUDO</name>
<evidence type="ECO:0000313" key="1">
    <source>
        <dbReference type="EMBL" id="JAE27495.1"/>
    </source>
</evidence>
<dbReference type="AlphaFoldDB" id="A0A0A9GQT2"/>
<dbReference type="EMBL" id="GBRH01170401">
    <property type="protein sequence ID" value="JAE27495.1"/>
    <property type="molecule type" value="Transcribed_RNA"/>
</dbReference>
<proteinExistence type="predicted"/>
<sequence>MELTMLGGLEQVPQLMRSQHCSIFEGCTQDLKSHCLEHF</sequence>
<reference evidence="1" key="2">
    <citation type="journal article" date="2015" name="Data Brief">
        <title>Shoot transcriptome of the giant reed, Arundo donax.</title>
        <authorList>
            <person name="Barrero R.A."/>
            <person name="Guerrero F.D."/>
            <person name="Moolhuijzen P."/>
            <person name="Goolsby J.A."/>
            <person name="Tidwell J."/>
            <person name="Bellgard S.E."/>
            <person name="Bellgard M.I."/>
        </authorList>
    </citation>
    <scope>NUCLEOTIDE SEQUENCE</scope>
    <source>
        <tissue evidence="1">Shoot tissue taken approximately 20 cm above the soil surface</tissue>
    </source>
</reference>
<organism evidence="1">
    <name type="scientific">Arundo donax</name>
    <name type="common">Giant reed</name>
    <name type="synonym">Donax arundinaceus</name>
    <dbReference type="NCBI Taxonomy" id="35708"/>
    <lineage>
        <taxon>Eukaryota</taxon>
        <taxon>Viridiplantae</taxon>
        <taxon>Streptophyta</taxon>
        <taxon>Embryophyta</taxon>
        <taxon>Tracheophyta</taxon>
        <taxon>Spermatophyta</taxon>
        <taxon>Magnoliopsida</taxon>
        <taxon>Liliopsida</taxon>
        <taxon>Poales</taxon>
        <taxon>Poaceae</taxon>
        <taxon>PACMAD clade</taxon>
        <taxon>Arundinoideae</taxon>
        <taxon>Arundineae</taxon>
        <taxon>Arundo</taxon>
    </lineage>
</organism>
<protein>
    <submittedName>
        <fullName evidence="1">Uncharacterized protein</fullName>
    </submittedName>
</protein>
<reference evidence="1" key="1">
    <citation type="submission" date="2014-09" db="EMBL/GenBank/DDBJ databases">
        <authorList>
            <person name="Magalhaes I.L.F."/>
            <person name="Oliveira U."/>
            <person name="Santos F.R."/>
            <person name="Vidigal T.H.D.A."/>
            <person name="Brescovit A.D."/>
            <person name="Santos A.J."/>
        </authorList>
    </citation>
    <scope>NUCLEOTIDE SEQUENCE</scope>
    <source>
        <tissue evidence="1">Shoot tissue taken approximately 20 cm above the soil surface</tissue>
    </source>
</reference>
<accession>A0A0A9GQT2</accession>